<dbReference type="Pfam" id="PF00176">
    <property type="entry name" value="SNF2-rel_dom"/>
    <property type="match status" value="1"/>
</dbReference>
<dbReference type="SMART" id="SM00487">
    <property type="entry name" value="DEXDc"/>
    <property type="match status" value="1"/>
</dbReference>
<comment type="caution">
    <text evidence="2">The sequence shown here is derived from an EMBL/GenBank/DDBJ whole genome shotgun (WGS) entry which is preliminary data.</text>
</comment>
<dbReference type="Gene3D" id="3.40.50.10810">
    <property type="entry name" value="Tandem AAA-ATPase domain"/>
    <property type="match status" value="1"/>
</dbReference>
<dbReference type="AlphaFoldDB" id="A0A0F9PAH5"/>
<accession>A0A0F9PAH5</accession>
<name>A0A0F9PAH5_9ZZZZ</name>
<reference evidence="2" key="1">
    <citation type="journal article" date="2015" name="Nature">
        <title>Complex archaea that bridge the gap between prokaryotes and eukaryotes.</title>
        <authorList>
            <person name="Spang A."/>
            <person name="Saw J.H."/>
            <person name="Jorgensen S.L."/>
            <person name="Zaremba-Niedzwiedzka K."/>
            <person name="Martijn J."/>
            <person name="Lind A.E."/>
            <person name="van Eijk R."/>
            <person name="Schleper C."/>
            <person name="Guy L."/>
            <person name="Ettema T.J."/>
        </authorList>
    </citation>
    <scope>NUCLEOTIDE SEQUENCE</scope>
</reference>
<feature type="domain" description="Helicase ATP-binding" evidence="1">
    <location>
        <begin position="20"/>
        <end position="179"/>
    </location>
</feature>
<dbReference type="PROSITE" id="PS51192">
    <property type="entry name" value="HELICASE_ATP_BIND_1"/>
    <property type="match status" value="1"/>
</dbReference>
<dbReference type="InterPro" id="IPR038718">
    <property type="entry name" value="SNF2-like_sf"/>
</dbReference>
<dbReference type="Gene3D" id="3.40.50.300">
    <property type="entry name" value="P-loop containing nucleotide triphosphate hydrolases"/>
    <property type="match status" value="1"/>
</dbReference>
<dbReference type="EMBL" id="LAZR01005682">
    <property type="protein sequence ID" value="KKM97985.1"/>
    <property type="molecule type" value="Genomic_DNA"/>
</dbReference>
<evidence type="ECO:0000259" key="1">
    <source>
        <dbReference type="PROSITE" id="PS51192"/>
    </source>
</evidence>
<dbReference type="InterPro" id="IPR014001">
    <property type="entry name" value="Helicase_ATP-bd"/>
</dbReference>
<proteinExistence type="predicted"/>
<dbReference type="InterPro" id="IPR027417">
    <property type="entry name" value="P-loop_NTPase"/>
</dbReference>
<dbReference type="InterPro" id="IPR000330">
    <property type="entry name" value="SNF2_N"/>
</dbReference>
<dbReference type="PANTHER" id="PTHR10799">
    <property type="entry name" value="SNF2/RAD54 HELICASE FAMILY"/>
    <property type="match status" value="1"/>
</dbReference>
<sequence>MFLVTTELWDHQRQLVDAAHYALEKYGYCWWIAGCAIGKTLSSYKLMEELGVERVLVITTKAAIPSAWIEDAETHLENINLVAPWKKGVKSKICALMASETPVVYVINYESAWRMWVHLKNYGFDLVVCDESHKLKSRSSKMSKLLCKLNIPKKLIMTGTPWDDRPTDAFGQIRFCSPIIRGNYYGSKLVGSWTAFFEKYVIYHQMDNNIKIPLSYKNLDELREQISDWTVWVDSEEVLDLPPEIHIDRYVTMLPKTKRVYRELKAEFIAQVGDDTIVADNILVQVLRLHQITSGFYQPVGSTEVKDLADDTKLKECLAILDEIGGKPVVIFTVFQEDVRKLLQHIPDAKLLVGRKHEHLEWQAGEGQVLIANLAAGSTGVNLSRARYCIYYSVGHSKTDYNQSTYRVRRPGSDLNFPITYYHIQMEGSIDTTIRRALARKGNMAKLLLEGLDKITKVKVQ</sequence>
<protein>
    <recommendedName>
        <fullName evidence="1">Helicase ATP-binding domain-containing protein</fullName>
    </recommendedName>
</protein>
<dbReference type="SUPFAM" id="SSF52540">
    <property type="entry name" value="P-loop containing nucleoside triphosphate hydrolases"/>
    <property type="match status" value="2"/>
</dbReference>
<gene>
    <name evidence="2" type="ORF">LCGC14_1162490</name>
</gene>
<dbReference type="GO" id="GO:0005524">
    <property type="term" value="F:ATP binding"/>
    <property type="evidence" value="ECO:0007669"/>
    <property type="project" value="InterPro"/>
</dbReference>
<evidence type="ECO:0000313" key="2">
    <source>
        <dbReference type="EMBL" id="KKM97985.1"/>
    </source>
</evidence>
<organism evidence="2">
    <name type="scientific">marine sediment metagenome</name>
    <dbReference type="NCBI Taxonomy" id="412755"/>
    <lineage>
        <taxon>unclassified sequences</taxon>
        <taxon>metagenomes</taxon>
        <taxon>ecological metagenomes</taxon>
    </lineage>
</organism>